<comment type="subcellular location">
    <subcellularLocation>
        <location evidence="1">Membrane</location>
        <topology evidence="1">Multi-pass membrane protein</topology>
    </subcellularLocation>
</comment>
<evidence type="ECO:0000313" key="5">
    <source>
        <dbReference type="Proteomes" id="UP000701801"/>
    </source>
</evidence>
<feature type="transmembrane region" description="Helical" evidence="3">
    <location>
        <begin position="283"/>
        <end position="304"/>
    </location>
</feature>
<dbReference type="InterPro" id="IPR011701">
    <property type="entry name" value="MFS"/>
</dbReference>
<evidence type="ECO:0000313" key="4">
    <source>
        <dbReference type="EMBL" id="CAG8975603.1"/>
    </source>
</evidence>
<keyword evidence="5" id="KW-1185">Reference proteome</keyword>
<dbReference type="GO" id="GO:0016020">
    <property type="term" value="C:membrane"/>
    <property type="evidence" value="ECO:0007669"/>
    <property type="project" value="UniProtKB-SubCell"/>
</dbReference>
<evidence type="ECO:0000256" key="3">
    <source>
        <dbReference type="SAM" id="Phobius"/>
    </source>
</evidence>
<feature type="transmembrane region" description="Helical" evidence="3">
    <location>
        <begin position="41"/>
        <end position="64"/>
    </location>
</feature>
<evidence type="ECO:0000256" key="1">
    <source>
        <dbReference type="ARBA" id="ARBA00004141"/>
    </source>
</evidence>
<evidence type="ECO:0000256" key="2">
    <source>
        <dbReference type="ARBA" id="ARBA00006727"/>
    </source>
</evidence>
<dbReference type="OrthoDB" id="6509908at2759"/>
<feature type="transmembrane region" description="Helical" evidence="3">
    <location>
        <begin position="84"/>
        <end position="106"/>
    </location>
</feature>
<gene>
    <name evidence="4" type="ORF">HYALB_00006810</name>
</gene>
<dbReference type="InterPro" id="IPR050327">
    <property type="entry name" value="Proton-linked_MCT"/>
</dbReference>
<proteinExistence type="inferred from homology"/>
<feature type="transmembrane region" description="Helical" evidence="3">
    <location>
        <begin position="316"/>
        <end position="337"/>
    </location>
</feature>
<keyword evidence="3" id="KW-0472">Membrane</keyword>
<feature type="transmembrane region" description="Helical" evidence="3">
    <location>
        <begin position="203"/>
        <end position="223"/>
    </location>
</feature>
<accession>A0A9N9LKV2</accession>
<dbReference type="AlphaFoldDB" id="A0A9N9LKV2"/>
<dbReference type="InterPro" id="IPR036259">
    <property type="entry name" value="MFS_trans_sf"/>
</dbReference>
<dbReference type="Gene3D" id="1.20.1250.20">
    <property type="entry name" value="MFS general substrate transporter like domains"/>
    <property type="match status" value="1"/>
</dbReference>
<name>A0A9N9LKV2_9HELO</name>
<dbReference type="PANTHER" id="PTHR11360:SF252">
    <property type="entry name" value="MAJOR FACILITATOR SUPERFAMILY (MFS) PROFILE DOMAIN-CONTAINING PROTEIN-RELATED"/>
    <property type="match status" value="1"/>
</dbReference>
<protein>
    <recommendedName>
        <fullName evidence="6">Major facilitator superfamily (MFS) profile domain-containing protein</fullName>
    </recommendedName>
</protein>
<comment type="similarity">
    <text evidence="2">Belongs to the major facilitator superfamily. Monocarboxylate porter (TC 2.A.1.13) family.</text>
</comment>
<feature type="transmembrane region" description="Helical" evidence="3">
    <location>
        <begin position="171"/>
        <end position="191"/>
    </location>
</feature>
<feature type="transmembrane region" description="Helical" evidence="3">
    <location>
        <begin position="244"/>
        <end position="263"/>
    </location>
</feature>
<feature type="non-terminal residue" evidence="4">
    <location>
        <position position="1"/>
    </location>
</feature>
<evidence type="ECO:0008006" key="6">
    <source>
        <dbReference type="Google" id="ProtNLM"/>
    </source>
</evidence>
<sequence length="373" mass="40960">ISRTQSLSPLPNTTTEPANIYVDTSERNTERSQLHPTNGGFTAWLYVVGGFFVFANTWGLTTSFGAFQSYYTTELLSGKSSTKISWLGSIQSFLVGSVGPISGSLFDMGYIRSTISIGCFLVVFDMIMVSICQTYLELLLAQGICTGLGAGLVYTPAIAIISTQFTTKRPFAIGCASSGSSIGGIIFPIMFRKLQPSIGFGWTVRSIAFVNLGNLLLAVLLLCRYQHSHSKTTRTIINSRAFLEVPYTTFTISLILIFLAFYIPSFFIPTYAIYSLHCDHDFASYLLSILNASSFFGQIVPLLIANHSGGSRCHVFLARGWKCCWFHCFLCFVGFYIRGVSDSTSTGYCSSYAFALDVGDRYKNGHGMAGYFD</sequence>
<feature type="transmembrane region" description="Helical" evidence="3">
    <location>
        <begin position="138"/>
        <end position="159"/>
    </location>
</feature>
<feature type="non-terminal residue" evidence="4">
    <location>
        <position position="373"/>
    </location>
</feature>
<dbReference type="EMBL" id="CAJVRM010000143">
    <property type="protein sequence ID" value="CAG8975603.1"/>
    <property type="molecule type" value="Genomic_DNA"/>
</dbReference>
<dbReference type="PANTHER" id="PTHR11360">
    <property type="entry name" value="MONOCARBOXYLATE TRANSPORTER"/>
    <property type="match status" value="1"/>
</dbReference>
<organism evidence="4 5">
    <name type="scientific">Hymenoscyphus albidus</name>
    <dbReference type="NCBI Taxonomy" id="595503"/>
    <lineage>
        <taxon>Eukaryota</taxon>
        <taxon>Fungi</taxon>
        <taxon>Dikarya</taxon>
        <taxon>Ascomycota</taxon>
        <taxon>Pezizomycotina</taxon>
        <taxon>Leotiomycetes</taxon>
        <taxon>Helotiales</taxon>
        <taxon>Helotiaceae</taxon>
        <taxon>Hymenoscyphus</taxon>
    </lineage>
</organism>
<dbReference type="Proteomes" id="UP000701801">
    <property type="component" value="Unassembled WGS sequence"/>
</dbReference>
<dbReference type="SUPFAM" id="SSF103473">
    <property type="entry name" value="MFS general substrate transporter"/>
    <property type="match status" value="1"/>
</dbReference>
<dbReference type="Pfam" id="PF07690">
    <property type="entry name" value="MFS_1"/>
    <property type="match status" value="1"/>
</dbReference>
<reference evidence="4" key="1">
    <citation type="submission" date="2021-07" db="EMBL/GenBank/DDBJ databases">
        <authorList>
            <person name="Durling M."/>
        </authorList>
    </citation>
    <scope>NUCLEOTIDE SEQUENCE</scope>
</reference>
<dbReference type="GO" id="GO:0022857">
    <property type="term" value="F:transmembrane transporter activity"/>
    <property type="evidence" value="ECO:0007669"/>
    <property type="project" value="InterPro"/>
</dbReference>
<keyword evidence="3" id="KW-1133">Transmembrane helix</keyword>
<feature type="transmembrane region" description="Helical" evidence="3">
    <location>
        <begin position="113"/>
        <end position="132"/>
    </location>
</feature>
<comment type="caution">
    <text evidence="4">The sequence shown here is derived from an EMBL/GenBank/DDBJ whole genome shotgun (WGS) entry which is preliminary data.</text>
</comment>
<keyword evidence="3" id="KW-0812">Transmembrane</keyword>